<keyword evidence="1" id="KW-0812">Transmembrane</keyword>
<evidence type="ECO:0000256" key="1">
    <source>
        <dbReference type="SAM" id="Phobius"/>
    </source>
</evidence>
<dbReference type="Proteomes" id="UP000199427">
    <property type="component" value="Unassembled WGS sequence"/>
</dbReference>
<keyword evidence="1" id="KW-0472">Membrane</keyword>
<dbReference type="EMBL" id="FOES01000007">
    <property type="protein sequence ID" value="SEQ12308.1"/>
    <property type="molecule type" value="Genomic_DNA"/>
</dbReference>
<keyword evidence="3" id="KW-1185">Reference proteome</keyword>
<gene>
    <name evidence="2" type="ORF">SAMN05216362_1075</name>
</gene>
<protein>
    <submittedName>
        <fullName evidence="2">Uncharacterized protein</fullName>
    </submittedName>
</protein>
<feature type="transmembrane region" description="Helical" evidence="1">
    <location>
        <begin position="36"/>
        <end position="53"/>
    </location>
</feature>
<dbReference type="STRING" id="571933.SAMN05216362_1075"/>
<dbReference type="OrthoDB" id="2428268at2"/>
<proteinExistence type="predicted"/>
<name>A0A1H9DHT9_9BACI</name>
<sequence length="98" mass="11148">MRTILEVIRIALIFLILGMLGSSLVVWIYSYSEAKPYTWISSLAILLLLFVLYRNKLQFTGWYKGKAGKKLSKFTTFTIILTSVILLIAPMMLAVITN</sequence>
<feature type="transmembrane region" description="Helical" evidence="1">
    <location>
        <begin position="74"/>
        <end position="96"/>
    </location>
</feature>
<feature type="transmembrane region" description="Helical" evidence="1">
    <location>
        <begin position="7"/>
        <end position="30"/>
    </location>
</feature>
<evidence type="ECO:0000313" key="2">
    <source>
        <dbReference type="EMBL" id="SEQ12308.1"/>
    </source>
</evidence>
<dbReference type="RefSeq" id="WP_091772981.1">
    <property type="nucleotide sequence ID" value="NZ_FOES01000007.1"/>
</dbReference>
<reference evidence="2 3" key="1">
    <citation type="submission" date="2016-10" db="EMBL/GenBank/DDBJ databases">
        <authorList>
            <person name="de Groot N.N."/>
        </authorList>
    </citation>
    <scope>NUCLEOTIDE SEQUENCE [LARGE SCALE GENOMIC DNA]</scope>
    <source>
        <strain evidence="2 3">DSM 21633</strain>
    </source>
</reference>
<organism evidence="2 3">
    <name type="scientific">Piscibacillus halophilus</name>
    <dbReference type="NCBI Taxonomy" id="571933"/>
    <lineage>
        <taxon>Bacteria</taxon>
        <taxon>Bacillati</taxon>
        <taxon>Bacillota</taxon>
        <taxon>Bacilli</taxon>
        <taxon>Bacillales</taxon>
        <taxon>Bacillaceae</taxon>
        <taxon>Piscibacillus</taxon>
    </lineage>
</organism>
<dbReference type="AlphaFoldDB" id="A0A1H9DHT9"/>
<keyword evidence="1" id="KW-1133">Transmembrane helix</keyword>
<accession>A0A1H9DHT9</accession>
<evidence type="ECO:0000313" key="3">
    <source>
        <dbReference type="Proteomes" id="UP000199427"/>
    </source>
</evidence>